<dbReference type="GO" id="GO:0046872">
    <property type="term" value="F:metal ion binding"/>
    <property type="evidence" value="ECO:0007669"/>
    <property type="project" value="UniProtKB-KW"/>
</dbReference>
<comment type="caution">
    <text evidence="11">The sequence shown here is derived from an EMBL/GenBank/DDBJ whole genome shotgun (WGS) entry which is preliminary data.</text>
</comment>
<dbReference type="NCBIfam" id="NF005724">
    <property type="entry name" value="PRK07539.1-4"/>
    <property type="match status" value="1"/>
</dbReference>
<dbReference type="Gene3D" id="1.10.10.1590">
    <property type="entry name" value="NADH-quinone oxidoreductase subunit E"/>
    <property type="match status" value="1"/>
</dbReference>
<dbReference type="Pfam" id="PF01257">
    <property type="entry name" value="2Fe-2S_thioredx"/>
    <property type="match status" value="1"/>
</dbReference>
<dbReference type="OrthoDB" id="9807941at2"/>
<evidence type="ECO:0000256" key="1">
    <source>
        <dbReference type="ARBA" id="ARBA00010643"/>
    </source>
</evidence>
<dbReference type="PANTHER" id="PTHR10371:SF3">
    <property type="entry name" value="NADH DEHYDROGENASE [UBIQUINONE] FLAVOPROTEIN 2, MITOCHONDRIAL"/>
    <property type="match status" value="1"/>
</dbReference>
<feature type="compositionally biased region" description="Basic and acidic residues" evidence="10">
    <location>
        <begin position="277"/>
        <end position="294"/>
    </location>
</feature>
<dbReference type="GO" id="GO:0098796">
    <property type="term" value="C:membrane protein complex"/>
    <property type="evidence" value="ECO:0007669"/>
    <property type="project" value="UniProtKB-ARBA"/>
</dbReference>
<dbReference type="PROSITE" id="PS01099">
    <property type="entry name" value="COMPLEX1_24K"/>
    <property type="match status" value="1"/>
</dbReference>
<sequence length="460" mass="49014">MLRRLHKDQPESFAFTPENQKWAEAQMTKYPEGRQASAIIPLLWRAQEQEGWLTRPAIEHIAAMLDMAYIRALEVATFYFMFQLAPVGSVAHVQICGTTSCMICGAEDLIAVCQEMIAPKAHEVSADGKFSWEEVECLGACANAPMAQIGKDYYEDLTAERLREILGELAEGKVPVPGPQNGRYAAEPLKGLTSLTEYDSGRTQYNASVALATDLNDTVKRIDGTEVPLLTPWLDDGRADKVENGRSEPRPARGEPVDKTGVTEQEAEATSGANPPSKREPAGVGADAKDDPAPKADTAATSEAGKADAGTPQETGADDATNAADATADDASRAPGQTGAADETRAAAAAAAEGPGSVTPEEGEGRKPVGLSAARDGQPDDLKQIKGVGPALEQLCNDLGIYHFDQIAAWGGAELAWIDRNLKGFKGRASRDNWIDQARILASGGTTEFSTRVKKGDVYD</sequence>
<keyword evidence="6" id="KW-0411">Iron-sulfur</keyword>
<keyword evidence="12" id="KW-1185">Reference proteome</keyword>
<dbReference type="Gene3D" id="1.10.150.20">
    <property type="entry name" value="5' to 3' exonuclease, C-terminal subdomain"/>
    <property type="match status" value="1"/>
</dbReference>
<dbReference type="InterPro" id="IPR041921">
    <property type="entry name" value="NuoE_N"/>
</dbReference>
<evidence type="ECO:0000256" key="8">
    <source>
        <dbReference type="ARBA" id="ARBA00034078"/>
    </source>
</evidence>
<keyword evidence="5" id="KW-0408">Iron</keyword>
<dbReference type="RefSeq" id="WP_009804306.1">
    <property type="nucleotide sequence ID" value="NZ_CH724131.1"/>
</dbReference>
<dbReference type="InterPro" id="IPR042128">
    <property type="entry name" value="NuoE_dom"/>
</dbReference>
<dbReference type="GO" id="GO:0051537">
    <property type="term" value="F:2 iron, 2 sulfur cluster binding"/>
    <property type="evidence" value="ECO:0007669"/>
    <property type="project" value="UniProtKB-KW"/>
</dbReference>
<dbReference type="GO" id="GO:0031967">
    <property type="term" value="C:organelle envelope"/>
    <property type="evidence" value="ECO:0007669"/>
    <property type="project" value="UniProtKB-ARBA"/>
</dbReference>
<accession>A3U1M2</accession>
<evidence type="ECO:0000256" key="5">
    <source>
        <dbReference type="ARBA" id="ARBA00023004"/>
    </source>
</evidence>
<organism evidence="11 12">
    <name type="scientific">Pseudooceanicola batsensis (strain ATCC BAA-863 / DSM 15984 / KCTC 12145 / HTCC2597)</name>
    <name type="common">Oceanicola batsensis</name>
    <dbReference type="NCBI Taxonomy" id="252305"/>
    <lineage>
        <taxon>Bacteria</taxon>
        <taxon>Pseudomonadati</taxon>
        <taxon>Pseudomonadota</taxon>
        <taxon>Alphaproteobacteria</taxon>
        <taxon>Rhodobacterales</taxon>
        <taxon>Paracoccaceae</taxon>
        <taxon>Pseudooceanicola</taxon>
    </lineage>
</organism>
<feature type="compositionally biased region" description="Basic and acidic residues" evidence="10">
    <location>
        <begin position="235"/>
        <end position="258"/>
    </location>
</feature>
<keyword evidence="11" id="KW-0378">Hydrolase</keyword>
<comment type="cofactor">
    <cofactor evidence="8">
        <name>[2Fe-2S] cluster</name>
        <dbReference type="ChEBI" id="CHEBI:190135"/>
    </cofactor>
</comment>
<evidence type="ECO:0000256" key="10">
    <source>
        <dbReference type="SAM" id="MobiDB-lite"/>
    </source>
</evidence>
<protein>
    <submittedName>
        <fullName evidence="11">ATP synthase subunit E</fullName>
        <ecNumber evidence="11">3.6.3.14</ecNumber>
    </submittedName>
</protein>
<evidence type="ECO:0000256" key="7">
    <source>
        <dbReference type="ARBA" id="ARBA00023027"/>
    </source>
</evidence>
<dbReference type="GO" id="GO:0098662">
    <property type="term" value="P:inorganic cation transmembrane transport"/>
    <property type="evidence" value="ECO:0007669"/>
    <property type="project" value="UniProtKB-ARBA"/>
</dbReference>
<keyword evidence="4" id="KW-1278">Translocase</keyword>
<dbReference type="Gene3D" id="3.40.30.10">
    <property type="entry name" value="Glutaredoxin"/>
    <property type="match status" value="1"/>
</dbReference>
<evidence type="ECO:0000256" key="6">
    <source>
        <dbReference type="ARBA" id="ARBA00023014"/>
    </source>
</evidence>
<dbReference type="HOGENOM" id="CLU_054362_0_0_5"/>
<dbReference type="FunFam" id="1.10.10.1590:FF:000001">
    <property type="entry name" value="NADH-quinone oxidoreductase subunit E"/>
    <property type="match status" value="1"/>
</dbReference>
<dbReference type="EC" id="3.6.3.14" evidence="11"/>
<reference evidence="11 12" key="1">
    <citation type="journal article" date="2010" name="J. Bacteriol.">
        <title>Genome sequences of Oceanicola granulosus HTCC2516(T) and Oceanicola batsensis HTCC2597(TDelta).</title>
        <authorList>
            <person name="Thrash J.C."/>
            <person name="Cho J.C."/>
            <person name="Vergin K.L."/>
            <person name="Giovannoni S.J."/>
        </authorList>
    </citation>
    <scope>NUCLEOTIDE SEQUENCE [LARGE SCALE GENOMIC DNA]</scope>
    <source>
        <strain evidence="12">ATCC BAA-863 / DSM 15984 / KCTC 12145 / HTCC2597</strain>
    </source>
</reference>
<name>A3U1M2_PSEBH</name>
<dbReference type="SUPFAM" id="SSF52833">
    <property type="entry name" value="Thioredoxin-like"/>
    <property type="match status" value="1"/>
</dbReference>
<dbReference type="GO" id="GO:0031090">
    <property type="term" value="C:organelle membrane"/>
    <property type="evidence" value="ECO:0007669"/>
    <property type="project" value="UniProtKB-ARBA"/>
</dbReference>
<dbReference type="EMBL" id="AAMO01000010">
    <property type="protein sequence ID" value="EAQ01803.1"/>
    <property type="molecule type" value="Genomic_DNA"/>
</dbReference>
<dbReference type="CDD" id="cd03064">
    <property type="entry name" value="TRX_Fd_NuoE"/>
    <property type="match status" value="1"/>
</dbReference>
<keyword evidence="7" id="KW-0520">NAD</keyword>
<dbReference type="Proteomes" id="UP000004318">
    <property type="component" value="Unassembled WGS sequence"/>
</dbReference>
<evidence type="ECO:0000313" key="12">
    <source>
        <dbReference type="Proteomes" id="UP000004318"/>
    </source>
</evidence>
<dbReference type="GO" id="GO:0022804">
    <property type="term" value="F:active transmembrane transporter activity"/>
    <property type="evidence" value="ECO:0007669"/>
    <property type="project" value="UniProtKB-ARBA"/>
</dbReference>
<evidence type="ECO:0000256" key="4">
    <source>
        <dbReference type="ARBA" id="ARBA00022967"/>
    </source>
</evidence>
<evidence type="ECO:0000313" key="11">
    <source>
        <dbReference type="EMBL" id="EAQ01803.1"/>
    </source>
</evidence>
<dbReference type="InterPro" id="IPR002023">
    <property type="entry name" value="NuoE-like"/>
</dbReference>
<dbReference type="GO" id="GO:0022890">
    <property type="term" value="F:inorganic cation transmembrane transporter activity"/>
    <property type="evidence" value="ECO:0007669"/>
    <property type="project" value="UniProtKB-ARBA"/>
</dbReference>
<evidence type="ECO:0000256" key="2">
    <source>
        <dbReference type="ARBA" id="ARBA00022714"/>
    </source>
</evidence>
<comment type="similarity">
    <text evidence="1">Belongs to the complex I 24 kDa subunit family.</text>
</comment>
<dbReference type="eggNOG" id="COG3743">
    <property type="taxonomic scope" value="Bacteria"/>
</dbReference>
<dbReference type="GO" id="GO:0016787">
    <property type="term" value="F:hydrolase activity"/>
    <property type="evidence" value="ECO:0007669"/>
    <property type="project" value="UniProtKB-KW"/>
</dbReference>
<evidence type="ECO:0000256" key="3">
    <source>
        <dbReference type="ARBA" id="ARBA00022723"/>
    </source>
</evidence>
<dbReference type="FunFam" id="3.40.30.10:FF:000022">
    <property type="entry name" value="NADH dehydrogenase flavoprotein 2, mitochondrial"/>
    <property type="match status" value="1"/>
</dbReference>
<dbReference type="eggNOG" id="COG1905">
    <property type="taxonomic scope" value="Bacteria"/>
</dbReference>
<gene>
    <name evidence="11" type="ORF">OB2597_00260</name>
</gene>
<comment type="catalytic activity">
    <reaction evidence="9">
        <text>a quinone + NADH + 5 H(+)(in) = a quinol + NAD(+) + 4 H(+)(out)</text>
        <dbReference type="Rhea" id="RHEA:57888"/>
        <dbReference type="ChEBI" id="CHEBI:15378"/>
        <dbReference type="ChEBI" id="CHEBI:24646"/>
        <dbReference type="ChEBI" id="CHEBI:57540"/>
        <dbReference type="ChEBI" id="CHEBI:57945"/>
        <dbReference type="ChEBI" id="CHEBI:132124"/>
    </reaction>
</comment>
<keyword evidence="3" id="KW-0479">Metal-binding</keyword>
<dbReference type="AlphaFoldDB" id="A3U1M2"/>
<dbReference type="GO" id="GO:1902494">
    <property type="term" value="C:catalytic complex"/>
    <property type="evidence" value="ECO:0007669"/>
    <property type="project" value="UniProtKB-ARBA"/>
</dbReference>
<evidence type="ECO:0000256" key="9">
    <source>
        <dbReference type="ARBA" id="ARBA00047712"/>
    </source>
</evidence>
<feature type="region of interest" description="Disordered" evidence="10">
    <location>
        <begin position="230"/>
        <end position="381"/>
    </location>
</feature>
<keyword evidence="2" id="KW-0001">2Fe-2S</keyword>
<dbReference type="NCBIfam" id="TIGR01958">
    <property type="entry name" value="nuoE_fam"/>
    <property type="match status" value="1"/>
</dbReference>
<dbReference type="GO" id="GO:0003954">
    <property type="term" value="F:NADH dehydrogenase activity"/>
    <property type="evidence" value="ECO:0007669"/>
    <property type="project" value="TreeGrafter"/>
</dbReference>
<proteinExistence type="inferred from homology"/>
<dbReference type="STRING" id="252305.OB2597_00260"/>
<dbReference type="InterPro" id="IPR036249">
    <property type="entry name" value="Thioredoxin-like_sf"/>
</dbReference>
<dbReference type="PANTHER" id="PTHR10371">
    <property type="entry name" value="NADH DEHYDROGENASE UBIQUINONE FLAVOPROTEIN 2, MITOCHONDRIAL"/>
    <property type="match status" value="1"/>
</dbReference>
<dbReference type="GO" id="GO:0008324">
    <property type="term" value="F:monoatomic cation transmembrane transporter activity"/>
    <property type="evidence" value="ECO:0007669"/>
    <property type="project" value="UniProtKB-ARBA"/>
</dbReference>